<feature type="compositionally biased region" description="Low complexity" evidence="1">
    <location>
        <begin position="245"/>
        <end position="256"/>
    </location>
</feature>
<reference evidence="3 4" key="1">
    <citation type="submission" date="2018-11" db="EMBL/GenBank/DDBJ databases">
        <authorList>
            <consortium name="Pathogen Informatics"/>
        </authorList>
    </citation>
    <scope>NUCLEOTIDE SEQUENCE [LARGE SCALE GENOMIC DNA]</scope>
    <source>
        <strain>Denwood</strain>
        <strain evidence="4">Zambia</strain>
    </source>
</reference>
<sequence length="387" mass="44957">MYLFIVKLQFQFSIFSYISFCFSFTQFSYLSPFVIRKSLETIIQNEGGECLHCQSIQYSLLHRHTQLTWNLVWLMYRLGLPTYLLDSLPIWIMNYQIEQRIKFKTNPSHTQHHHRHHHHCSQQCNCNNKQIHNNHSIIFTDALYTTVYYRSDQTRKTHQNSPWSLVRVTSSQDTLNPQTINSNGNSCCSIHATIDQLINAIKNDNMRFAVEYLVQIRAHLQFNSSLPLTITQSRTTFSPPPPLSSPLTTIGATTSPSSIQTQTSELSSEINKNQLNSNNTNHVQLQSTVEIDDFKMRRNKLNQQIRCGDIECYAACLENSLYRELLFLIVQALSRTSLDLMSFDEKYDIVYRSFRNSGCTFLTDFDQSPTLLASICRQMLRPLTLRP</sequence>
<accession>A0A183P1W9</accession>
<proteinExistence type="predicted"/>
<feature type="transmembrane region" description="Helical" evidence="2">
    <location>
        <begin position="12"/>
        <end position="35"/>
    </location>
</feature>
<keyword evidence="2" id="KW-0472">Membrane</keyword>
<organism evidence="3 4">
    <name type="scientific">Schistosoma mattheei</name>
    <dbReference type="NCBI Taxonomy" id="31246"/>
    <lineage>
        <taxon>Eukaryota</taxon>
        <taxon>Metazoa</taxon>
        <taxon>Spiralia</taxon>
        <taxon>Lophotrochozoa</taxon>
        <taxon>Platyhelminthes</taxon>
        <taxon>Trematoda</taxon>
        <taxon>Digenea</taxon>
        <taxon>Strigeidida</taxon>
        <taxon>Schistosomatoidea</taxon>
        <taxon>Schistosomatidae</taxon>
        <taxon>Schistosoma</taxon>
    </lineage>
</organism>
<evidence type="ECO:0000256" key="1">
    <source>
        <dbReference type="SAM" id="MobiDB-lite"/>
    </source>
</evidence>
<dbReference type="AlphaFoldDB" id="A0A183P1W9"/>
<dbReference type="STRING" id="31246.A0A183P1W9"/>
<evidence type="ECO:0000313" key="3">
    <source>
        <dbReference type="EMBL" id="VDP44264.1"/>
    </source>
</evidence>
<keyword evidence="2" id="KW-1133">Transmembrane helix</keyword>
<protein>
    <submittedName>
        <fullName evidence="3">Uncharacterized protein</fullName>
    </submittedName>
</protein>
<evidence type="ECO:0000313" key="4">
    <source>
        <dbReference type="Proteomes" id="UP000269396"/>
    </source>
</evidence>
<evidence type="ECO:0000256" key="2">
    <source>
        <dbReference type="SAM" id="Phobius"/>
    </source>
</evidence>
<keyword evidence="4" id="KW-1185">Reference proteome</keyword>
<dbReference type="Proteomes" id="UP000269396">
    <property type="component" value="Unassembled WGS sequence"/>
</dbReference>
<gene>
    <name evidence="3" type="ORF">SMTD_LOCUS8355</name>
</gene>
<keyword evidence="2" id="KW-0812">Transmembrane</keyword>
<name>A0A183P1W9_9TREM</name>
<feature type="region of interest" description="Disordered" evidence="1">
    <location>
        <begin position="237"/>
        <end position="256"/>
    </location>
</feature>
<dbReference type="EMBL" id="UZAL01028872">
    <property type="protein sequence ID" value="VDP44264.1"/>
    <property type="molecule type" value="Genomic_DNA"/>
</dbReference>